<dbReference type="EMBL" id="CP000884">
    <property type="protein sequence ID" value="ABX36749.1"/>
    <property type="molecule type" value="Genomic_DNA"/>
</dbReference>
<dbReference type="KEGG" id="dac:Daci_3212"/>
<protein>
    <submittedName>
        <fullName evidence="1">Uncharacterized protein</fullName>
    </submittedName>
</protein>
<reference evidence="3" key="2">
    <citation type="submission" date="2007-11" db="EMBL/GenBank/DDBJ databases">
        <title>Complete sequence of Delftia acidovorans DSM 14801 / SPH-1.</title>
        <authorList>
            <person name="Copeland A."/>
            <person name="Lucas S."/>
            <person name="Lapidus A."/>
            <person name="Barry K."/>
            <person name="Glavina del Rio T."/>
            <person name="Dalin E."/>
            <person name="Tice H."/>
            <person name="Pitluck S."/>
            <person name="Lowry S."/>
            <person name="Clum A."/>
            <person name="Schmutz J."/>
            <person name="Larimer F."/>
            <person name="Land M."/>
            <person name="Hauser L."/>
            <person name="Kyrpides N."/>
            <person name="Kim E."/>
            <person name="Schleheck D."/>
            <person name="Richardson P."/>
        </authorList>
    </citation>
    <scope>NUCLEOTIDE SEQUENCE [LARGE SCALE GENOMIC DNA]</scope>
    <source>
        <strain evidence="3">DSM 14801 / SPH-1</strain>
    </source>
</reference>
<sequence>MKSINAQVADLLRPFLKEGDKVIWRDAFRWHDDNGPLPNHFEGASLASLADEFGYDIDWSMNMRHAAIVRKRP</sequence>
<gene>
    <name evidence="1" type="ordered locus">Daci_3212</name>
    <name evidence="2" type="ordered locus">Daci_4118</name>
</gene>
<dbReference type="HOGENOM" id="CLU_2698537_0_0_4"/>
<dbReference type="EMBL" id="CP000884">
    <property type="protein sequence ID" value="ABX35850.1"/>
    <property type="molecule type" value="Genomic_DNA"/>
</dbReference>
<dbReference type="RefSeq" id="WP_012205050.1">
    <property type="nucleotide sequence ID" value="NC_010002.1"/>
</dbReference>
<evidence type="ECO:0000313" key="2">
    <source>
        <dbReference type="EMBL" id="ABX36749.1"/>
    </source>
</evidence>
<name>A9BW34_DELAS</name>
<dbReference type="Proteomes" id="UP000000784">
    <property type="component" value="Chromosome"/>
</dbReference>
<accession>A9BW34</accession>
<evidence type="ECO:0000313" key="1">
    <source>
        <dbReference type="EMBL" id="ABX35850.1"/>
    </source>
</evidence>
<keyword evidence="3" id="KW-1185">Reference proteome</keyword>
<dbReference type="AlphaFoldDB" id="A9BW34"/>
<proteinExistence type="predicted"/>
<evidence type="ECO:0000313" key="3">
    <source>
        <dbReference type="Proteomes" id="UP000000784"/>
    </source>
</evidence>
<dbReference type="STRING" id="398578.Daci_3212"/>
<dbReference type="KEGG" id="dac:Daci_4118"/>
<dbReference type="GeneID" id="24119120"/>
<organism evidence="1 3">
    <name type="scientific">Delftia acidovorans (strain DSM 14801 / SPH-1)</name>
    <dbReference type="NCBI Taxonomy" id="398578"/>
    <lineage>
        <taxon>Bacteria</taxon>
        <taxon>Pseudomonadati</taxon>
        <taxon>Pseudomonadota</taxon>
        <taxon>Betaproteobacteria</taxon>
        <taxon>Burkholderiales</taxon>
        <taxon>Comamonadaceae</taxon>
        <taxon>Delftia</taxon>
    </lineage>
</organism>
<reference evidence="1 3" key="1">
    <citation type="journal article" date="2004" name="Appl. Environ. Microbiol.">
        <title>Mineralization of individual congeners of linear alkylbenzenesulfonate by defined pairs of heterotrophic bacteria.</title>
        <authorList>
            <person name="Schleheck D."/>
            <person name="Knepper T.P."/>
            <person name="Fischer K."/>
            <person name="Cook A.M."/>
        </authorList>
    </citation>
    <scope>NUCLEOTIDE SEQUENCE [LARGE SCALE GENOMIC DNA]</scope>
    <source>
        <strain evidence="3">DSM 14801 / SPH-1</strain>
        <strain evidence="1">SPH-1</strain>
    </source>
</reference>
<reference evidence="1" key="3">
    <citation type="submission" date="2007-11" db="EMBL/GenBank/DDBJ databases">
        <authorList>
            <consortium name="US DOE Joint Genome Institute"/>
            <person name="Copeland A."/>
            <person name="Lucas S."/>
            <person name="Lapidus A."/>
            <person name="Barry K."/>
            <person name="Glavina del Rio T."/>
            <person name="Dalin E."/>
            <person name="Tice H."/>
            <person name="Pitluck S."/>
            <person name="Lowry S."/>
            <person name="Clum A."/>
            <person name="Schmutz J."/>
            <person name="Larimer F."/>
            <person name="Land M."/>
            <person name="Hauser L."/>
            <person name="Kyrpides N."/>
            <person name="Kim E."/>
            <person name="Schleheck D."/>
            <person name="Richardson P."/>
        </authorList>
    </citation>
    <scope>NUCLEOTIDE SEQUENCE</scope>
    <source>
        <strain evidence="1">SPH-1</strain>
    </source>
</reference>